<gene>
    <name evidence="2" type="ORF">SAMN05660420_02523</name>
</gene>
<dbReference type="PANTHER" id="PTHR13887:SF41">
    <property type="entry name" value="THIOREDOXIN SUPERFAMILY PROTEIN"/>
    <property type="match status" value="1"/>
</dbReference>
<proteinExistence type="predicted"/>
<dbReference type="InterPro" id="IPR036249">
    <property type="entry name" value="Thioredoxin-like_sf"/>
</dbReference>
<dbReference type="PANTHER" id="PTHR13887">
    <property type="entry name" value="GLUTATHIONE S-TRANSFERASE KAPPA"/>
    <property type="match status" value="1"/>
</dbReference>
<feature type="domain" description="DSBA-like thioredoxin" evidence="1">
    <location>
        <begin position="2"/>
        <end position="173"/>
    </location>
</feature>
<accession>A0A1H4CAN5</accession>
<name>A0A1H4CAN5_9BACT</name>
<dbReference type="Proteomes" id="UP000199409">
    <property type="component" value="Unassembled WGS sequence"/>
</dbReference>
<keyword evidence="3" id="KW-1185">Reference proteome</keyword>
<dbReference type="AlphaFoldDB" id="A0A1H4CAN5"/>
<organism evidence="2 3">
    <name type="scientific">Desulfuromusa kysingii</name>
    <dbReference type="NCBI Taxonomy" id="37625"/>
    <lineage>
        <taxon>Bacteria</taxon>
        <taxon>Pseudomonadati</taxon>
        <taxon>Thermodesulfobacteriota</taxon>
        <taxon>Desulfuromonadia</taxon>
        <taxon>Desulfuromonadales</taxon>
        <taxon>Geopsychrobacteraceae</taxon>
        <taxon>Desulfuromusa</taxon>
    </lineage>
</organism>
<dbReference type="InterPro" id="IPR001853">
    <property type="entry name" value="DSBA-like_thioredoxin_dom"/>
</dbReference>
<evidence type="ECO:0000259" key="1">
    <source>
        <dbReference type="Pfam" id="PF01323"/>
    </source>
</evidence>
<reference evidence="2 3" key="1">
    <citation type="submission" date="2016-10" db="EMBL/GenBank/DDBJ databases">
        <authorList>
            <person name="de Groot N.N."/>
        </authorList>
    </citation>
    <scope>NUCLEOTIDE SEQUENCE [LARGE SCALE GENOMIC DNA]</scope>
    <source>
        <strain evidence="2 3">DSM 7343</strain>
    </source>
</reference>
<evidence type="ECO:0000313" key="3">
    <source>
        <dbReference type="Proteomes" id="UP000199409"/>
    </source>
</evidence>
<dbReference type="Gene3D" id="3.40.30.10">
    <property type="entry name" value="Glutaredoxin"/>
    <property type="match status" value="1"/>
</dbReference>
<sequence>MRIEQLAQDFDLQLRWTVFPLHPETPLGGRKLTDLFAGRMDVPKVMADLKQRAEGMGLPFTSRTHTYNSRRAQELGKWAEVQGVGDAFRETVYLAYFAEGRNIANIDELMAICKTLSLSVDDAMHILESGSFSAVVDADWNRAKAFGVNSVPTHIYANRMLVGFQDYTAFQRLIMGSFSS</sequence>
<dbReference type="OrthoDB" id="9799122at2"/>
<dbReference type="STRING" id="37625.SAMN05660420_02523"/>
<dbReference type="GO" id="GO:0016491">
    <property type="term" value="F:oxidoreductase activity"/>
    <property type="evidence" value="ECO:0007669"/>
    <property type="project" value="InterPro"/>
</dbReference>
<dbReference type="Pfam" id="PF01323">
    <property type="entry name" value="DSBA"/>
    <property type="match status" value="1"/>
</dbReference>
<protein>
    <submittedName>
        <fullName evidence="2">Predicted dithiol-disulfide isomerase, DsbA family</fullName>
    </submittedName>
</protein>
<evidence type="ECO:0000313" key="2">
    <source>
        <dbReference type="EMBL" id="SEA57393.1"/>
    </source>
</evidence>
<dbReference type="GO" id="GO:0016853">
    <property type="term" value="F:isomerase activity"/>
    <property type="evidence" value="ECO:0007669"/>
    <property type="project" value="UniProtKB-KW"/>
</dbReference>
<dbReference type="SUPFAM" id="SSF52833">
    <property type="entry name" value="Thioredoxin-like"/>
    <property type="match status" value="1"/>
</dbReference>
<dbReference type="EMBL" id="FNQN01000007">
    <property type="protein sequence ID" value="SEA57393.1"/>
    <property type="molecule type" value="Genomic_DNA"/>
</dbReference>
<keyword evidence="2" id="KW-0413">Isomerase</keyword>